<dbReference type="SUPFAM" id="SSF52540">
    <property type="entry name" value="P-loop containing nucleoside triphosphate hydrolases"/>
    <property type="match status" value="1"/>
</dbReference>
<feature type="domain" description="Rad50/SbcC-type AAA" evidence="6">
    <location>
        <begin position="6"/>
        <end position="180"/>
    </location>
</feature>
<evidence type="ECO:0000313" key="8">
    <source>
        <dbReference type="Proteomes" id="UP000703038"/>
    </source>
</evidence>
<comment type="caution">
    <text evidence="7">The sequence shown here is derived from an EMBL/GenBank/DDBJ whole genome shotgun (WGS) entry which is preliminary data.</text>
</comment>
<sequence>MRLHALSVTAFGPFGGTVDVDFDHLGADGLFLLHGPTGAGKTSVLDAIAFALYGVLPGSRRESRRLLSDHAAPGVVPCVELDATLGGRRLTIVRQPEFLRPKRRGVGTTKQNAKATLTWHDGRGENLTRIDEIALEVERLLGMRVDQFFQVVLLPQGDFARFLRARNEERGALLEQLFDTDRFRDIETWFQDQRRASAERLAGRSESVDRLAAQVATAAGVDLFTGTDVVEWGTDLLDGAREQARARTEHLRTARAEHAVSRETARFAHRRREARERGAAAAARLAVLADGDAERAEQIAELDRARRALPVRDRAVTLDQHRQRAAVAAATMRRREQAAAETDAAVLVGTLSWPPRPADAEVLDAAVHRWSGERAVLDSVAGDESDRRTAVADRERALARVRSLETDLRAVRVRLDAVPAERARLDADHRVAVAARAGLPGLEARHQGAEDAARAHVEWARESERLAAAVTTAERARTRYDDLRTEWLDLRERRLEGMSAELAAGLEDGAPCGVCGATEHPAPASPTAGRVSKDDENRAGQRVSAAEVERTTADAAVQRCRQRVDELATRCADRTAAELAAELDEATTALAEARRAADRLTAIDTALAALDEETAGLRVRADAITAELGVTRGRTEALETRIAEATARITAAVGTTSTVAERRAALDAAIAAAVAWRDARRDADSADQAVTRLETDLAECAREHGFTEVTDALAAVRDRARCTVLENAVLDAEKQRSAAAAVLAEPEVAEAMAGDVVDTAAVDAEEIRLRGLLDEAIASAGDADSRLRMLEDLVAQLWAAADRLGPAHLEHAELEQLAEVVAGKGANARRMSLRSYVLAARLEDVATAASVRFRLMSQGRFEFVHSDDVGPRGTRGGLGLDVRDDYTGVVRSAGTLSGGEAFCASLALALGLADVVAAEAGGITLDTMFIDEGFGSLDSGSLDAVMGVLDELRSGGRTVGIVSHVDEIRDRVPSRLEVIRERHGSTLRVHAGV</sequence>
<keyword evidence="7" id="KW-0540">Nuclease</keyword>
<dbReference type="Pfam" id="PF13558">
    <property type="entry name" value="SbcC_Walker_B"/>
    <property type="match status" value="1"/>
</dbReference>
<dbReference type="EMBL" id="JAFBBK010000001">
    <property type="protein sequence ID" value="MBM7413976.1"/>
    <property type="molecule type" value="Genomic_DNA"/>
</dbReference>
<evidence type="ECO:0000256" key="4">
    <source>
        <dbReference type="SAM" id="Coils"/>
    </source>
</evidence>
<gene>
    <name evidence="7" type="ORF">JOE42_000709</name>
</gene>
<dbReference type="RefSeq" id="WP_204866729.1">
    <property type="nucleotide sequence ID" value="NZ_JAFBBK010000001.1"/>
</dbReference>
<organism evidence="7 8">
    <name type="scientific">Rhodococcoides corynebacterioides</name>
    <dbReference type="NCBI Taxonomy" id="53972"/>
    <lineage>
        <taxon>Bacteria</taxon>
        <taxon>Bacillati</taxon>
        <taxon>Actinomycetota</taxon>
        <taxon>Actinomycetes</taxon>
        <taxon>Mycobacteriales</taxon>
        <taxon>Nocardiaceae</taxon>
        <taxon>Rhodococcoides</taxon>
    </lineage>
</organism>
<feature type="coiled-coil region" evidence="4">
    <location>
        <begin position="576"/>
        <end position="603"/>
    </location>
</feature>
<dbReference type="Pfam" id="PF13476">
    <property type="entry name" value="AAA_23"/>
    <property type="match status" value="1"/>
</dbReference>
<keyword evidence="7" id="KW-0378">Hydrolase</keyword>
<evidence type="ECO:0000259" key="6">
    <source>
        <dbReference type="Pfam" id="PF13476"/>
    </source>
</evidence>
<dbReference type="PANTHER" id="PTHR32114:SF2">
    <property type="entry name" value="ABC TRANSPORTER ABCH.3"/>
    <property type="match status" value="1"/>
</dbReference>
<proteinExistence type="inferred from homology"/>
<dbReference type="InterPro" id="IPR038729">
    <property type="entry name" value="Rad50/SbcC_AAA"/>
</dbReference>
<dbReference type="InterPro" id="IPR027417">
    <property type="entry name" value="P-loop_NTPase"/>
</dbReference>
<keyword evidence="7" id="KW-0269">Exonuclease</keyword>
<evidence type="ECO:0000256" key="1">
    <source>
        <dbReference type="ARBA" id="ARBA00006930"/>
    </source>
</evidence>
<dbReference type="Gene3D" id="3.40.50.300">
    <property type="entry name" value="P-loop containing nucleotide triphosphate hydrolases"/>
    <property type="match status" value="2"/>
</dbReference>
<dbReference type="PANTHER" id="PTHR32114">
    <property type="entry name" value="ABC TRANSPORTER ABCH.3"/>
    <property type="match status" value="1"/>
</dbReference>
<evidence type="ECO:0000313" key="7">
    <source>
        <dbReference type="EMBL" id="MBM7413976.1"/>
    </source>
</evidence>
<feature type="region of interest" description="Disordered" evidence="5">
    <location>
        <begin position="520"/>
        <end position="547"/>
    </location>
</feature>
<keyword evidence="8" id="KW-1185">Reference proteome</keyword>
<protein>
    <recommendedName>
        <fullName evidence="3">Nuclease SbcCD subunit C</fullName>
    </recommendedName>
</protein>
<dbReference type="GO" id="GO:0004527">
    <property type="term" value="F:exonuclease activity"/>
    <property type="evidence" value="ECO:0007669"/>
    <property type="project" value="UniProtKB-KW"/>
</dbReference>
<comment type="similarity">
    <text evidence="1">Belongs to the SMC family. SbcC subfamily.</text>
</comment>
<name>A0ABS2KQF6_9NOCA</name>
<evidence type="ECO:0000256" key="3">
    <source>
        <dbReference type="ARBA" id="ARBA00013368"/>
    </source>
</evidence>
<evidence type="ECO:0000256" key="2">
    <source>
        <dbReference type="ARBA" id="ARBA00011322"/>
    </source>
</evidence>
<accession>A0ABS2KQF6</accession>
<dbReference type="Proteomes" id="UP000703038">
    <property type="component" value="Unassembled WGS sequence"/>
</dbReference>
<reference evidence="7 8" key="1">
    <citation type="submission" date="2021-01" db="EMBL/GenBank/DDBJ databases">
        <title>Genomics of switchgrass bacterial isolates.</title>
        <authorList>
            <person name="Shade A."/>
        </authorList>
    </citation>
    <scope>NUCLEOTIDE SEQUENCE [LARGE SCALE GENOMIC DNA]</scope>
    <source>
        <strain evidence="7 8">PvP111</strain>
    </source>
</reference>
<evidence type="ECO:0000256" key="5">
    <source>
        <dbReference type="SAM" id="MobiDB-lite"/>
    </source>
</evidence>
<comment type="subunit">
    <text evidence="2">Heterodimer of SbcC and SbcD.</text>
</comment>
<keyword evidence="4" id="KW-0175">Coiled coil</keyword>